<gene>
    <name evidence="1" type="ORF">JIN82_10370</name>
</gene>
<evidence type="ECO:0000313" key="2">
    <source>
        <dbReference type="Proteomes" id="UP000624703"/>
    </source>
</evidence>
<comment type="caution">
    <text evidence="1">The sequence shown here is derived from an EMBL/GenBank/DDBJ whole genome shotgun (WGS) entry which is preliminary data.</text>
</comment>
<keyword evidence="2" id="KW-1185">Reference proteome</keyword>
<dbReference type="AlphaFoldDB" id="A0A8J7MF42"/>
<dbReference type="Proteomes" id="UP000624703">
    <property type="component" value="Unassembled WGS sequence"/>
</dbReference>
<evidence type="ECO:0000313" key="1">
    <source>
        <dbReference type="EMBL" id="MBK1791555.1"/>
    </source>
</evidence>
<organism evidence="1 2">
    <name type="scientific">Persicirhabdus sediminis</name>
    <dbReference type="NCBI Taxonomy" id="454144"/>
    <lineage>
        <taxon>Bacteria</taxon>
        <taxon>Pseudomonadati</taxon>
        <taxon>Verrucomicrobiota</taxon>
        <taxon>Verrucomicrobiia</taxon>
        <taxon>Verrucomicrobiales</taxon>
        <taxon>Verrucomicrobiaceae</taxon>
        <taxon>Persicirhabdus</taxon>
    </lineage>
</organism>
<protein>
    <submittedName>
        <fullName evidence="1">Uncharacterized protein</fullName>
    </submittedName>
</protein>
<dbReference type="EMBL" id="JAENIM010000039">
    <property type="protein sequence ID" value="MBK1791555.1"/>
    <property type="molecule type" value="Genomic_DNA"/>
</dbReference>
<sequence>MKAIISDGRLMFSKGGGRYEEHVSEFVAQKVAEAERHAELNGWKQNSAGDGGMFGSAWGGAKRSSRDVEFRCLAVRCFDDMAYYIITNGAMTGLFSYRFSDDYERRLFHKQDYHVCGFDFSPERQQFVISSSDEDGAYNVHLHNEFGRHEKTLTGGDSRDVLPRFHGDEVIYQSGGIGRSEDGYIMAHAPMEVMSLHLETGDSKVLAGDENFDYLAPVKSTNGTLYYIRRPYQMYPEGVSLGRRILHVLLLPYYFVMSLYHLATMIANIKKPPTQEMATNVGKQSKNVDVMGTLVDCVKLKRDKGDQSYELVPNSWELVNENGEKLSTNVVAFETIGDQLYFTNGCKVFSLAGDEKSLLTRADIVTQLA</sequence>
<dbReference type="RefSeq" id="WP_200311555.1">
    <property type="nucleotide sequence ID" value="NZ_JAENIM010000039.1"/>
</dbReference>
<accession>A0A8J7MF42</accession>
<proteinExistence type="predicted"/>
<reference evidence="1" key="1">
    <citation type="submission" date="2021-01" db="EMBL/GenBank/DDBJ databases">
        <title>Modified the classification status of verrucomicrobia.</title>
        <authorList>
            <person name="Feng X."/>
        </authorList>
    </citation>
    <scope>NUCLEOTIDE SEQUENCE</scope>
    <source>
        <strain evidence="1">_KCTC 22039</strain>
    </source>
</reference>
<dbReference type="SUPFAM" id="SSF82171">
    <property type="entry name" value="DPP6 N-terminal domain-like"/>
    <property type="match status" value="1"/>
</dbReference>
<name>A0A8J7MF42_9BACT</name>